<keyword evidence="2" id="KW-0378">Hydrolase</keyword>
<dbReference type="InterPro" id="IPR029058">
    <property type="entry name" value="AB_hydrolase_fold"/>
</dbReference>
<protein>
    <recommendedName>
        <fullName evidence="4">Peptidase S33 tripeptidyl aminopeptidase-like C-terminal domain-containing protein</fullName>
    </recommendedName>
</protein>
<evidence type="ECO:0000256" key="2">
    <source>
        <dbReference type="ARBA" id="ARBA00022801"/>
    </source>
</evidence>
<dbReference type="EMBL" id="QWIJ01001771">
    <property type="protein sequence ID" value="RMX73584.1"/>
    <property type="molecule type" value="Genomic_DNA"/>
</dbReference>
<gene>
    <name evidence="5" type="ORF">D0869_13457</name>
</gene>
<dbReference type="AlphaFoldDB" id="A0A3M6W4X0"/>
<accession>A0A3M6W4X0</accession>
<feature type="domain" description="Peptidase S33 tripeptidyl aminopeptidase-like C-terminal" evidence="4">
    <location>
        <begin position="611"/>
        <end position="713"/>
    </location>
</feature>
<organism evidence="5 6">
    <name type="scientific">Hortaea werneckii</name>
    <name type="common">Black yeast</name>
    <name type="synonym">Cladosporium werneckii</name>
    <dbReference type="NCBI Taxonomy" id="91943"/>
    <lineage>
        <taxon>Eukaryota</taxon>
        <taxon>Fungi</taxon>
        <taxon>Dikarya</taxon>
        <taxon>Ascomycota</taxon>
        <taxon>Pezizomycotina</taxon>
        <taxon>Dothideomycetes</taxon>
        <taxon>Dothideomycetidae</taxon>
        <taxon>Mycosphaerellales</taxon>
        <taxon>Teratosphaeriaceae</taxon>
        <taxon>Hortaea</taxon>
    </lineage>
</organism>
<reference evidence="5 6" key="1">
    <citation type="journal article" date="2018" name="BMC Genomics">
        <title>Genomic evidence for intraspecific hybridization in a clonal and extremely halotolerant yeast.</title>
        <authorList>
            <person name="Gostincar C."/>
            <person name="Stajich J.E."/>
            <person name="Zupancic J."/>
            <person name="Zalar P."/>
            <person name="Gunde-Cimerman N."/>
        </authorList>
    </citation>
    <scope>NUCLEOTIDE SEQUENCE [LARGE SCALE GENOMIC DNA]</scope>
    <source>
        <strain evidence="5 6">EXF-6656</strain>
    </source>
</reference>
<dbReference type="PANTHER" id="PTHR43248:SF25">
    <property type="entry name" value="AB HYDROLASE-1 DOMAIN-CONTAINING PROTEIN-RELATED"/>
    <property type="match status" value="1"/>
</dbReference>
<dbReference type="OrthoDB" id="425534at2759"/>
<name>A0A3M6W4X0_HORWE</name>
<dbReference type="PANTHER" id="PTHR43248">
    <property type="entry name" value="2-SUCCINYL-6-HYDROXY-2,4-CYCLOHEXADIENE-1-CARBOXYLATE SYNTHASE"/>
    <property type="match status" value="1"/>
</dbReference>
<comment type="similarity">
    <text evidence="1">Belongs to the peptidase S33 family.</text>
</comment>
<dbReference type="InterPro" id="IPR051601">
    <property type="entry name" value="Serine_prot/Carboxylest_S33"/>
</dbReference>
<dbReference type="Pfam" id="PF08386">
    <property type="entry name" value="Abhydrolase_4"/>
    <property type="match status" value="1"/>
</dbReference>
<dbReference type="Gene3D" id="3.40.50.1820">
    <property type="entry name" value="alpha/beta hydrolase"/>
    <property type="match status" value="1"/>
</dbReference>
<dbReference type="Proteomes" id="UP000281245">
    <property type="component" value="Unassembled WGS sequence"/>
</dbReference>
<dbReference type="VEuPathDB" id="FungiDB:BTJ68_13795"/>
<comment type="caution">
    <text evidence="5">The sequence shown here is derived from an EMBL/GenBank/DDBJ whole genome shotgun (WGS) entry which is preliminary data.</text>
</comment>
<evidence type="ECO:0000256" key="1">
    <source>
        <dbReference type="ARBA" id="ARBA00010088"/>
    </source>
</evidence>
<dbReference type="SUPFAM" id="SSF53474">
    <property type="entry name" value="alpha/beta-Hydrolases"/>
    <property type="match status" value="2"/>
</dbReference>
<evidence type="ECO:0000256" key="3">
    <source>
        <dbReference type="SAM" id="MobiDB-lite"/>
    </source>
</evidence>
<evidence type="ECO:0000259" key="4">
    <source>
        <dbReference type="Pfam" id="PF08386"/>
    </source>
</evidence>
<dbReference type="GO" id="GO:0016787">
    <property type="term" value="F:hydrolase activity"/>
    <property type="evidence" value="ECO:0007669"/>
    <property type="project" value="UniProtKB-KW"/>
</dbReference>
<dbReference type="InterPro" id="IPR013595">
    <property type="entry name" value="Pept_S33_TAP-like_C"/>
</dbReference>
<feature type="compositionally biased region" description="Basic and acidic residues" evidence="3">
    <location>
        <begin position="1"/>
        <end position="14"/>
    </location>
</feature>
<feature type="region of interest" description="Disordered" evidence="3">
    <location>
        <begin position="1"/>
        <end position="25"/>
    </location>
</feature>
<proteinExistence type="inferred from homology"/>
<evidence type="ECO:0000313" key="5">
    <source>
        <dbReference type="EMBL" id="RMX73584.1"/>
    </source>
</evidence>
<feature type="non-terminal residue" evidence="5">
    <location>
        <position position="1"/>
    </location>
</feature>
<evidence type="ECO:0000313" key="6">
    <source>
        <dbReference type="Proteomes" id="UP000281245"/>
    </source>
</evidence>
<sequence length="768" mass="83844">GRNESRLREARGKADGSPPSSQCRRKVGTLGREKIHHAEQAVTIGVFAPDSLKLPPCEYNATAPPQVKGLFRSRHPHSPQDAGFAANSTCPFGRASANLTMDREKQGWSLATSRGAEVSQRLPLKRLATICLACAALVFLNPITIKWRQSNSQALSSSLDIDSHFSWEKLSSHPQLQYVDCYDGFQCTRLEVPMDWWNGTTNATVSLAVIKLPADVPVTDPRYGGPVLINPGGPGGSGVNLALSSGKSIQETFGGEKVFDIISFDPRGVGDTTPALQCVESLQYDHSWMVRVMEEGVFEASDASLGRLWSMSTARSKSCALPLPDGEPDIRKYVTTASVARDMLEIVERHGEWREGEAKRELNPSAGCGMHLRRAAAQVEVPPKLAYQPGRERLQYWGFSYGTYLGNTFAAMFPDRVERIVVDGVVDAENYKQTLWSNNLLDTEKDMNEFYHHCARVGYPACALAGTNNAANAEDVSRRVADILNTLYHNPLPVIGPNPEVITYSDIRNLIFAALYTPIKSFPYVANLLAGIESGDGTEFAKLLKGFHTFQCPAQPGQGYSIIPLHNTTSGRVGMSYDATMGIACTDGDDQAYLNKTAFTGYARDLARLSPSIGSMWSTIRMHCIHYSIRPLYRFQGPWEARTSHPLLLVGNTMDPVTPVRNAHKMAKGFEGAVALTQGSAGHCSASTFSSCTRNYIRQYFQTGELPPPGLVCPADEMPFGPGPEGYGIEGDVDVQVVRDRQRNAALMEGLSQAGGLFMRSGLYGGLV</sequence>